<comment type="similarity">
    <text evidence="1 4">Belongs to the PstS family.</text>
</comment>
<keyword evidence="4" id="KW-0592">Phosphate transport</keyword>
<feature type="chain" id="PRO_5043108685" description="Phosphate-binding protein" evidence="4">
    <location>
        <begin position="21"/>
        <end position="347"/>
    </location>
</feature>
<comment type="subcellular location">
    <subcellularLocation>
        <location evidence="4">Periplasm</location>
    </subcellularLocation>
    <subcellularLocation>
        <location evidence="4">Secreted</location>
    </subcellularLocation>
</comment>
<reference evidence="6 7" key="1">
    <citation type="journal article" date="2016" name="Antonie Van Leeuwenhoek">
        <title>Denitratimonas tolerans gen. nov., sp. nov., a denitrifying bacterium isolated from a bioreactor for tannery wastewater treatment.</title>
        <authorList>
            <person name="Han S.I."/>
            <person name="Kim J.O."/>
            <person name="Lee Y.R."/>
            <person name="Ekpeghere K.I."/>
            <person name="Koh S.C."/>
            <person name="Whang K.S."/>
        </authorList>
    </citation>
    <scope>NUCLEOTIDE SEQUENCE [LARGE SCALE GENOMIC DNA]</scope>
    <source>
        <strain evidence="6 7">KACC 17565</strain>
    </source>
</reference>
<keyword evidence="4" id="KW-0964">Secreted</keyword>
<proteinExistence type="inferred from homology"/>
<name>A0AAW9QYL6_9GAMM</name>
<dbReference type="Gene3D" id="3.40.190.10">
    <property type="entry name" value="Periplasmic binding protein-like II"/>
    <property type="match status" value="2"/>
</dbReference>
<dbReference type="AlphaFoldDB" id="A0AAW9QYL6"/>
<feature type="signal peptide" evidence="4">
    <location>
        <begin position="1"/>
        <end position="20"/>
    </location>
</feature>
<accession>A0AAW9QYL6</accession>
<dbReference type="Proteomes" id="UP001364472">
    <property type="component" value="Unassembled WGS sequence"/>
</dbReference>
<dbReference type="GO" id="GO:0007155">
    <property type="term" value="P:cell adhesion"/>
    <property type="evidence" value="ECO:0007669"/>
    <property type="project" value="UniProtKB-UniRule"/>
</dbReference>
<evidence type="ECO:0000256" key="3">
    <source>
        <dbReference type="ARBA" id="ARBA00022729"/>
    </source>
</evidence>
<keyword evidence="7" id="KW-1185">Reference proteome</keyword>
<dbReference type="EMBL" id="JBBDHC010000004">
    <property type="protein sequence ID" value="MEJ1248775.1"/>
    <property type="molecule type" value="Genomic_DNA"/>
</dbReference>
<evidence type="ECO:0000313" key="6">
    <source>
        <dbReference type="EMBL" id="MEJ1248775.1"/>
    </source>
</evidence>
<sequence>MNLKTCSVLAVAVLTLAACGNESAPSAENAPRSAGSASRSLITADGSSTVFPVTEAMAEEFQKANPGSRVTVGMSGTGGGFKKFCRGEIDIANASRPIRAEEKETCKAAGVEYIELPVALDALTVVVNPQNTWATELTVDELRSMWEPEAQGKITRWNQIRGSFPDAPLVLYGAGVDSGTYDYFTAAIVGKEHSSRGDFTASEDDNVLVQGVSGDVNALGFFGLAYFEENQNMLKAVPIKATAEAPAVGPSVESARDGTYQPLSRPIFIYVNRSAADTKPQVASFIEFYLDSRNATELVDEVGYVPLPENAQAAFRERFAKREIGTGFSGSRIGISIEDLLNETLVY</sequence>
<gene>
    <name evidence="6" type="ORF">WB794_03675</name>
</gene>
<evidence type="ECO:0000259" key="5">
    <source>
        <dbReference type="Pfam" id="PF12849"/>
    </source>
</evidence>
<evidence type="ECO:0000313" key="7">
    <source>
        <dbReference type="Proteomes" id="UP001364472"/>
    </source>
</evidence>
<feature type="domain" description="PBP" evidence="5">
    <location>
        <begin position="36"/>
        <end position="291"/>
    </location>
</feature>
<dbReference type="Pfam" id="PF12849">
    <property type="entry name" value="PBP_like_2"/>
    <property type="match status" value="1"/>
</dbReference>
<comment type="caution">
    <text evidence="6">The sequence shown here is derived from an EMBL/GenBank/DDBJ whole genome shotgun (WGS) entry which is preliminary data.</text>
</comment>
<dbReference type="PANTHER" id="PTHR30570">
    <property type="entry name" value="PERIPLASMIC PHOSPHATE BINDING COMPONENT OF PHOSPHATE ABC TRANSPORTER"/>
    <property type="match status" value="1"/>
</dbReference>
<dbReference type="FunFam" id="3.40.190.10:FF:000055">
    <property type="entry name" value="Phosphate ABC transporter, phosphate-binding protein"/>
    <property type="match status" value="1"/>
</dbReference>
<evidence type="ECO:0000256" key="2">
    <source>
        <dbReference type="ARBA" id="ARBA00022448"/>
    </source>
</evidence>
<organism evidence="6 7">
    <name type="scientific">Denitratimonas tolerans</name>
    <dbReference type="NCBI Taxonomy" id="1338420"/>
    <lineage>
        <taxon>Bacteria</taxon>
        <taxon>Pseudomonadati</taxon>
        <taxon>Pseudomonadota</taxon>
        <taxon>Gammaproteobacteria</taxon>
        <taxon>Lysobacterales</taxon>
        <taxon>Lysobacteraceae</taxon>
        <taxon>Denitratimonas</taxon>
    </lineage>
</organism>
<dbReference type="GO" id="GO:0042597">
    <property type="term" value="C:periplasmic space"/>
    <property type="evidence" value="ECO:0007669"/>
    <property type="project" value="UniProtKB-SubCell"/>
</dbReference>
<dbReference type="InterPro" id="IPR011862">
    <property type="entry name" value="Phos-bd"/>
</dbReference>
<dbReference type="PANTHER" id="PTHR30570:SF1">
    <property type="entry name" value="PHOSPHATE-BINDING PROTEIN PSTS"/>
    <property type="match status" value="1"/>
</dbReference>
<dbReference type="GO" id="GO:0006817">
    <property type="term" value="P:phosphate ion transport"/>
    <property type="evidence" value="ECO:0007669"/>
    <property type="project" value="UniProtKB-UniRule"/>
</dbReference>
<keyword evidence="2 4" id="KW-0813">Transport</keyword>
<evidence type="ECO:0000256" key="4">
    <source>
        <dbReference type="RuleBase" id="RU367119"/>
    </source>
</evidence>
<protein>
    <recommendedName>
        <fullName evidence="4">Phosphate-binding protein</fullName>
    </recommendedName>
</protein>
<keyword evidence="3 4" id="KW-0732">Signal</keyword>
<dbReference type="SUPFAM" id="SSF53850">
    <property type="entry name" value="Periplasmic binding protein-like II"/>
    <property type="match status" value="1"/>
</dbReference>
<dbReference type="PROSITE" id="PS51257">
    <property type="entry name" value="PROKAR_LIPOPROTEIN"/>
    <property type="match status" value="1"/>
</dbReference>
<dbReference type="CDD" id="cd13654">
    <property type="entry name" value="PBP2_phosphate_like_2"/>
    <property type="match status" value="1"/>
</dbReference>
<comment type="function">
    <text evidence="4">Involved in the system for phosphate transport across the cytoplasmic membrane.</text>
</comment>
<dbReference type="GO" id="GO:0005576">
    <property type="term" value="C:extracellular region"/>
    <property type="evidence" value="ECO:0007669"/>
    <property type="project" value="UniProtKB-SubCell"/>
</dbReference>
<evidence type="ECO:0000256" key="1">
    <source>
        <dbReference type="ARBA" id="ARBA00008725"/>
    </source>
</evidence>
<dbReference type="GO" id="GO:0042301">
    <property type="term" value="F:phosphate ion binding"/>
    <property type="evidence" value="ECO:0007669"/>
    <property type="project" value="UniProtKB-UniRule"/>
</dbReference>
<dbReference type="InterPro" id="IPR024370">
    <property type="entry name" value="PBP_domain"/>
</dbReference>
<dbReference type="NCBIfam" id="TIGR02136">
    <property type="entry name" value="ptsS_2"/>
    <property type="match status" value="1"/>
</dbReference>
<dbReference type="InterPro" id="IPR050811">
    <property type="entry name" value="Phosphate_ABC_transporter"/>
</dbReference>
<dbReference type="RefSeq" id="WP_337334495.1">
    <property type="nucleotide sequence ID" value="NZ_JBBDHC010000004.1"/>
</dbReference>
<keyword evidence="4" id="KW-0574">Periplasm</keyword>